<accession>J7KWV2</accession>
<dbReference type="Gene3D" id="1.10.510.10">
    <property type="entry name" value="Transferase(Phosphotransferase) domain 1"/>
    <property type="match status" value="1"/>
</dbReference>
<dbReference type="KEGG" id="nal:B005_0543"/>
<dbReference type="SUPFAM" id="SSF56112">
    <property type="entry name" value="Protein kinase-like (PK-like)"/>
    <property type="match status" value="1"/>
</dbReference>
<dbReference type="InterPro" id="IPR008271">
    <property type="entry name" value="Ser/Thr_kinase_AS"/>
</dbReference>
<feature type="region of interest" description="Disordered" evidence="6">
    <location>
        <begin position="272"/>
        <end position="465"/>
    </location>
</feature>
<dbReference type="CDD" id="cd14014">
    <property type="entry name" value="STKc_PknB_like"/>
    <property type="match status" value="1"/>
</dbReference>
<evidence type="ECO:0000259" key="7">
    <source>
        <dbReference type="PROSITE" id="PS50011"/>
    </source>
</evidence>
<dbReference type="InterPro" id="IPR011009">
    <property type="entry name" value="Kinase-like_dom_sf"/>
</dbReference>
<protein>
    <submittedName>
        <fullName evidence="8">Phosphotransferase enzyme family protein</fullName>
    </submittedName>
</protein>
<dbReference type="PROSITE" id="PS00107">
    <property type="entry name" value="PROTEIN_KINASE_ATP"/>
    <property type="match status" value="1"/>
</dbReference>
<evidence type="ECO:0000256" key="6">
    <source>
        <dbReference type="SAM" id="MobiDB-lite"/>
    </source>
</evidence>
<dbReference type="OrthoDB" id="3915799at2"/>
<proteinExistence type="predicted"/>
<evidence type="ECO:0000256" key="1">
    <source>
        <dbReference type="ARBA" id="ARBA00022679"/>
    </source>
</evidence>
<dbReference type="PROSITE" id="PS50011">
    <property type="entry name" value="PROTEIN_KINASE_DOM"/>
    <property type="match status" value="1"/>
</dbReference>
<reference evidence="9" key="2">
    <citation type="submission" date="2012-08" db="EMBL/GenBank/DDBJ databases">
        <title>Whole-genome sequence of Nocardiopsis alba strain ATCC BAA-2165 associated with honeybees.</title>
        <authorList>
            <person name="Qiao J."/>
            <person name="Chen L."/>
            <person name="Li Y."/>
            <person name="Wang J."/>
            <person name="Zhang W."/>
            <person name="Chen S."/>
        </authorList>
    </citation>
    <scope>NUCLEOTIDE SEQUENCE [LARGE SCALE GENOMIC DNA]</scope>
    <source>
        <strain evidence="9">ATCC BAA-2165 / BE74</strain>
    </source>
</reference>
<dbReference type="STRING" id="1205910.B005_0543"/>
<dbReference type="PANTHER" id="PTHR43289">
    <property type="entry name" value="MITOGEN-ACTIVATED PROTEIN KINASE KINASE KINASE 20-RELATED"/>
    <property type="match status" value="1"/>
</dbReference>
<dbReference type="Gene3D" id="3.30.200.20">
    <property type="entry name" value="Phosphorylase Kinase, domain 1"/>
    <property type="match status" value="1"/>
</dbReference>
<evidence type="ECO:0000256" key="5">
    <source>
        <dbReference type="PROSITE-ProRule" id="PRU10141"/>
    </source>
</evidence>
<dbReference type="PROSITE" id="PS00108">
    <property type="entry name" value="PROTEIN_KINASE_ST"/>
    <property type="match status" value="1"/>
</dbReference>
<dbReference type="SMART" id="SM00220">
    <property type="entry name" value="S_TKc"/>
    <property type="match status" value="1"/>
</dbReference>
<dbReference type="PANTHER" id="PTHR43289:SF34">
    <property type="entry name" value="SERINE_THREONINE-PROTEIN KINASE YBDM-RELATED"/>
    <property type="match status" value="1"/>
</dbReference>
<dbReference type="InterPro" id="IPR017441">
    <property type="entry name" value="Protein_kinase_ATP_BS"/>
</dbReference>
<organism evidence="8 9">
    <name type="scientific">Nocardiopsis alba (strain ATCC BAA-2165 / BE74)</name>
    <dbReference type="NCBI Taxonomy" id="1205910"/>
    <lineage>
        <taxon>Bacteria</taxon>
        <taxon>Bacillati</taxon>
        <taxon>Actinomycetota</taxon>
        <taxon>Actinomycetes</taxon>
        <taxon>Streptosporangiales</taxon>
        <taxon>Nocardiopsidaceae</taxon>
        <taxon>Nocardiopsis</taxon>
    </lineage>
</organism>
<dbReference type="Proteomes" id="UP000003779">
    <property type="component" value="Chromosome"/>
</dbReference>
<evidence type="ECO:0000256" key="3">
    <source>
        <dbReference type="ARBA" id="ARBA00022777"/>
    </source>
</evidence>
<evidence type="ECO:0000256" key="4">
    <source>
        <dbReference type="ARBA" id="ARBA00022840"/>
    </source>
</evidence>
<keyword evidence="2 5" id="KW-0547">Nucleotide-binding</keyword>
<dbReference type="RefSeq" id="WP_014908336.1">
    <property type="nucleotide sequence ID" value="NC_018524.1"/>
</dbReference>
<dbReference type="AlphaFoldDB" id="J7KWV2"/>
<dbReference type="Pfam" id="PF00069">
    <property type="entry name" value="Pkinase"/>
    <property type="match status" value="1"/>
</dbReference>
<keyword evidence="1 8" id="KW-0808">Transferase</keyword>
<sequence length="736" mass="77324">MTSKGHESGKPLRAGDPRELDGYRVVSRLGRGGMGTVYLAEDPAGHPVAVKLIHPDLADDESFRRRFAREVDAARRVARFSTAGVIDARLEGEPLFIVSEYVPGPNLDEAVRHGEPMRGGTLDGLAMGVAAALTAIHGSGVIHRDLKPANVLLSPVGPKVIDFGIARALDDSSGGITRSSQLMGTPSYMAPELILGEQATPAADIFAWGCLVAFAGTGRAPFDAATVPAVLHNISSAEPRLDGLDPSLLDLVGSTLDKNPDNRPTSQQLLARLTGQESPEESVVRRTISTSWAPPSSAPVAGTPPQETVEELPREEAAPPPTAVAPTLPAPDQGRVPTGGSTPPGGQNAAPQPHMPGPYAQRPPSGPQEAPAHPPQAGHPYGARPQGPGPGQGPYAGTPQGPGHGGWHNGGRPVPTHQGGHPGPSPAHGQPAFGAHSGPGGPGGPGTPGGPGSAPENGGSGGRRRLMLIGGGATALVLVAVIGGAVLFSGSSAPPENTTSLYSHDFATDPGWSSYEFDPQDPDTGQVSYWGAQNAMMLWLDPESGPSRGSVVPYERETPDGILVRTTMIALEGPGESTWGVRCWDQEDDERTTYEALLRFDGAEAQIRRVTEESGDNALASTTDVGGFRTYDLFDEESDVEGLPYRADLGDLVTNEIALSCEYVVEDDQDPYMDLRMWVNDELVLQTKDDQPLPDDSSLDDEERRRVGIVLRPGAANDPIGAAYTDYSLYRIDPED</sequence>
<evidence type="ECO:0000313" key="8">
    <source>
        <dbReference type="EMBL" id="AFR05868.1"/>
    </source>
</evidence>
<keyword evidence="4 5" id="KW-0067">ATP-binding</keyword>
<reference evidence="8 9" key="1">
    <citation type="journal article" date="2012" name="J. Bacteriol.">
        <title>Whole-Genome Sequence of Nocardiopsis alba Strain ATCC BAA-2165, Associated with Honeybees.</title>
        <authorList>
            <person name="Qiao J."/>
            <person name="Chen L."/>
            <person name="Li Y."/>
            <person name="Wang J."/>
            <person name="Zhang W."/>
            <person name="Chen S."/>
        </authorList>
    </citation>
    <scope>NUCLEOTIDE SEQUENCE [LARGE SCALE GENOMIC DNA]</scope>
    <source>
        <strain evidence="9">ATCC BAA-2165 / BE74</strain>
    </source>
</reference>
<feature type="domain" description="Protein kinase" evidence="7">
    <location>
        <begin position="23"/>
        <end position="283"/>
    </location>
</feature>
<dbReference type="PATRIC" id="fig|1205910.3.peg.509"/>
<feature type="binding site" evidence="5">
    <location>
        <position position="51"/>
    </location>
    <ligand>
        <name>ATP</name>
        <dbReference type="ChEBI" id="CHEBI:30616"/>
    </ligand>
</feature>
<name>J7KWV2_NOCAA</name>
<keyword evidence="3" id="KW-0418">Kinase</keyword>
<evidence type="ECO:0000313" key="9">
    <source>
        <dbReference type="Proteomes" id="UP000003779"/>
    </source>
</evidence>
<dbReference type="GO" id="GO:0005524">
    <property type="term" value="F:ATP binding"/>
    <property type="evidence" value="ECO:0007669"/>
    <property type="project" value="UniProtKB-UniRule"/>
</dbReference>
<gene>
    <name evidence="8" type="ordered locus">B005_0543</name>
</gene>
<dbReference type="eggNOG" id="COG0515">
    <property type="taxonomic scope" value="Bacteria"/>
</dbReference>
<feature type="compositionally biased region" description="Gly residues" evidence="6">
    <location>
        <begin position="389"/>
        <end position="409"/>
    </location>
</feature>
<evidence type="ECO:0000256" key="2">
    <source>
        <dbReference type="ARBA" id="ARBA00022741"/>
    </source>
</evidence>
<dbReference type="InterPro" id="IPR000719">
    <property type="entry name" value="Prot_kinase_dom"/>
</dbReference>
<dbReference type="HOGENOM" id="CLU_020526_0_0_11"/>
<dbReference type="GO" id="GO:0004674">
    <property type="term" value="F:protein serine/threonine kinase activity"/>
    <property type="evidence" value="ECO:0007669"/>
    <property type="project" value="TreeGrafter"/>
</dbReference>
<dbReference type="EMBL" id="CP003788">
    <property type="protein sequence ID" value="AFR05868.1"/>
    <property type="molecule type" value="Genomic_DNA"/>
</dbReference>
<feature type="compositionally biased region" description="Gly residues" evidence="6">
    <location>
        <begin position="437"/>
        <end position="452"/>
    </location>
</feature>